<dbReference type="EMBL" id="FPAA01000002">
    <property type="protein sequence ID" value="SFS47498.1"/>
    <property type="molecule type" value="Genomic_DNA"/>
</dbReference>
<proteinExistence type="predicted"/>
<accession>A0A1I6Q566</accession>
<feature type="transmembrane region" description="Helical" evidence="1">
    <location>
        <begin position="6"/>
        <end position="26"/>
    </location>
</feature>
<gene>
    <name evidence="2" type="ORF">SAMN05444972_102350</name>
</gene>
<sequence length="76" mass="8994">MLLNLIHYLPFQLIVLGIALLLSWFIDKRPHAGHDEKVPPGFESTNEVTIDPVTNEKRRVYYHPETGERYYRVEKE</sequence>
<dbReference type="Proteomes" id="UP000198660">
    <property type="component" value="Unassembled WGS sequence"/>
</dbReference>
<protein>
    <submittedName>
        <fullName evidence="2">Uncharacterized protein</fullName>
    </submittedName>
</protein>
<evidence type="ECO:0000313" key="3">
    <source>
        <dbReference type="Proteomes" id="UP000198660"/>
    </source>
</evidence>
<dbReference type="RefSeq" id="WP_091834426.1">
    <property type="nucleotide sequence ID" value="NZ_FPAA01000002.1"/>
</dbReference>
<evidence type="ECO:0000313" key="2">
    <source>
        <dbReference type="EMBL" id="SFS47498.1"/>
    </source>
</evidence>
<evidence type="ECO:0000256" key="1">
    <source>
        <dbReference type="SAM" id="Phobius"/>
    </source>
</evidence>
<organism evidence="2 3">
    <name type="scientific">Marininema halotolerans</name>
    <dbReference type="NCBI Taxonomy" id="1155944"/>
    <lineage>
        <taxon>Bacteria</taxon>
        <taxon>Bacillati</taxon>
        <taxon>Bacillota</taxon>
        <taxon>Bacilli</taxon>
        <taxon>Bacillales</taxon>
        <taxon>Thermoactinomycetaceae</taxon>
        <taxon>Marininema</taxon>
    </lineage>
</organism>
<keyword evidence="1" id="KW-0812">Transmembrane</keyword>
<keyword evidence="3" id="KW-1185">Reference proteome</keyword>
<name>A0A1I6Q566_9BACL</name>
<keyword evidence="1" id="KW-0472">Membrane</keyword>
<dbReference type="OrthoDB" id="2377160at2"/>
<dbReference type="AlphaFoldDB" id="A0A1I6Q566"/>
<reference evidence="3" key="1">
    <citation type="submission" date="2016-10" db="EMBL/GenBank/DDBJ databases">
        <authorList>
            <person name="Varghese N."/>
            <person name="Submissions S."/>
        </authorList>
    </citation>
    <scope>NUCLEOTIDE SEQUENCE [LARGE SCALE GENOMIC DNA]</scope>
    <source>
        <strain evidence="3">DSM 45789</strain>
    </source>
</reference>
<keyword evidence="1" id="KW-1133">Transmembrane helix</keyword>